<name>A0A8D8FUZ5_CULPI</name>
<feature type="transmembrane region" description="Helical" evidence="1">
    <location>
        <begin position="99"/>
        <end position="121"/>
    </location>
</feature>
<organism evidence="2">
    <name type="scientific">Culex pipiens</name>
    <name type="common">House mosquito</name>
    <dbReference type="NCBI Taxonomy" id="7175"/>
    <lineage>
        <taxon>Eukaryota</taxon>
        <taxon>Metazoa</taxon>
        <taxon>Ecdysozoa</taxon>
        <taxon>Arthropoda</taxon>
        <taxon>Hexapoda</taxon>
        <taxon>Insecta</taxon>
        <taxon>Pterygota</taxon>
        <taxon>Neoptera</taxon>
        <taxon>Endopterygota</taxon>
        <taxon>Diptera</taxon>
        <taxon>Nematocera</taxon>
        <taxon>Culicoidea</taxon>
        <taxon>Culicidae</taxon>
        <taxon>Culicinae</taxon>
        <taxon>Culicini</taxon>
        <taxon>Culex</taxon>
        <taxon>Culex</taxon>
    </lineage>
</organism>
<dbReference type="EMBL" id="HBUE01098350">
    <property type="protein sequence ID" value="CAG6484065.1"/>
    <property type="molecule type" value="Transcribed_RNA"/>
</dbReference>
<proteinExistence type="predicted"/>
<protein>
    <submittedName>
        <fullName evidence="2">(northern house mosquito) hypothetical protein</fullName>
    </submittedName>
</protein>
<accession>A0A8D8FUZ5</accession>
<dbReference type="AlphaFoldDB" id="A0A8D8FUZ5"/>
<keyword evidence="1" id="KW-1133">Transmembrane helix</keyword>
<keyword evidence="1" id="KW-0472">Membrane</keyword>
<evidence type="ECO:0000313" key="2">
    <source>
        <dbReference type="EMBL" id="CAG6484065.1"/>
    </source>
</evidence>
<sequence>MGCLFCFVFNGNKFTGMNSFFFVHKKVQLVTAFRTTNWLIIECECIFFFYRILNFSLFMFMALEKCLQCCCFLTCLLHYHYRQIVYTCCVTLKDSQIFFFLRILGFCTWFRALIVLFYTSIPCCPKNLSYFV</sequence>
<evidence type="ECO:0000256" key="1">
    <source>
        <dbReference type="SAM" id="Phobius"/>
    </source>
</evidence>
<reference evidence="2" key="1">
    <citation type="submission" date="2021-05" db="EMBL/GenBank/DDBJ databases">
        <authorList>
            <person name="Alioto T."/>
            <person name="Alioto T."/>
            <person name="Gomez Garrido J."/>
        </authorList>
    </citation>
    <scope>NUCLEOTIDE SEQUENCE</scope>
</reference>
<keyword evidence="1" id="KW-0812">Transmembrane</keyword>
<feature type="transmembrane region" description="Helical" evidence="1">
    <location>
        <begin position="57"/>
        <end position="79"/>
    </location>
</feature>